<accession>A0A3S4R2G2</accession>
<dbReference type="EMBL" id="LR134350">
    <property type="protein sequence ID" value="VEG29901.1"/>
    <property type="molecule type" value="Genomic_DNA"/>
</dbReference>
<reference evidence="2 3" key="1">
    <citation type="submission" date="2018-12" db="EMBL/GenBank/DDBJ databases">
        <authorList>
            <consortium name="Pathogen Informatics"/>
        </authorList>
    </citation>
    <scope>NUCLEOTIDE SEQUENCE [LARGE SCALE GENOMIC DNA]</scope>
    <source>
        <strain evidence="2 3">NCTC11636</strain>
    </source>
</reference>
<feature type="region of interest" description="Disordered" evidence="1">
    <location>
        <begin position="1"/>
        <end position="24"/>
    </location>
</feature>
<evidence type="ECO:0000313" key="3">
    <source>
        <dbReference type="Proteomes" id="UP000266895"/>
    </source>
</evidence>
<keyword evidence="3" id="KW-1185">Reference proteome</keyword>
<gene>
    <name evidence="2" type="ORF">NCTC11636_02373</name>
</gene>
<dbReference type="Proteomes" id="UP000266895">
    <property type="component" value="Chromosome"/>
</dbReference>
<sequence length="118" mass="12641">MTGQDQDHRELASRDAEVHARVGAEQDQAVEAGLAQRCAELAARVGALEAAGAVRASIIRDQAERIGRTDAELARASARVGELEAALAVREAQLATIRSHPAVRVALKARRVVRRRSS</sequence>
<organism evidence="2 3">
    <name type="scientific">Actinomyces howellii</name>
    <dbReference type="NCBI Taxonomy" id="52771"/>
    <lineage>
        <taxon>Bacteria</taxon>
        <taxon>Bacillati</taxon>
        <taxon>Actinomycetota</taxon>
        <taxon>Actinomycetes</taxon>
        <taxon>Actinomycetales</taxon>
        <taxon>Actinomycetaceae</taxon>
        <taxon>Actinomyces</taxon>
    </lineage>
</organism>
<evidence type="ECO:0000256" key="1">
    <source>
        <dbReference type="SAM" id="MobiDB-lite"/>
    </source>
</evidence>
<dbReference type="KEGG" id="ahw:NCTC11636_02373"/>
<dbReference type="AlphaFoldDB" id="A0A3S4R2G2"/>
<name>A0A3S4R2G2_9ACTO</name>
<proteinExistence type="predicted"/>
<evidence type="ECO:0000313" key="2">
    <source>
        <dbReference type="EMBL" id="VEG29901.1"/>
    </source>
</evidence>
<dbReference type="RefSeq" id="WP_126383362.1">
    <property type="nucleotide sequence ID" value="NZ_LR134350.1"/>
</dbReference>
<protein>
    <submittedName>
        <fullName evidence="2">Uncharacterized protein</fullName>
    </submittedName>
</protein>